<accession>A0A8S5VTI1</accession>
<protein>
    <submittedName>
        <fullName evidence="1">DNA packaging protein</fullName>
    </submittedName>
</protein>
<dbReference type="EMBL" id="BK035393">
    <property type="protein sequence ID" value="DAG97907.1"/>
    <property type="molecule type" value="Genomic_DNA"/>
</dbReference>
<organism evidence="1">
    <name type="scientific">Ackermannviridae sp</name>
    <dbReference type="NCBI Taxonomy" id="2831612"/>
    <lineage>
        <taxon>Viruses</taxon>
        <taxon>Duplodnaviria</taxon>
        <taxon>Heunggongvirae</taxon>
        <taxon>Uroviricota</taxon>
        <taxon>Caudoviricetes</taxon>
        <taxon>Pantevenvirales</taxon>
        <taxon>Ackermannviridae</taxon>
    </lineage>
</organism>
<dbReference type="Gene3D" id="3.40.50.300">
    <property type="entry name" value="P-loop containing nucleotide triphosphate hydrolases"/>
    <property type="match status" value="1"/>
</dbReference>
<dbReference type="InterPro" id="IPR027417">
    <property type="entry name" value="P-loop_NTPase"/>
</dbReference>
<evidence type="ECO:0000313" key="1">
    <source>
        <dbReference type="EMBL" id="DAG97907.1"/>
    </source>
</evidence>
<proteinExistence type="predicted"/>
<name>A0A8S5VTI1_9CAUD</name>
<sequence>MAKKVVENMLWSTERVEKLIQEFNDKGVLPKKNPFYSGDVRLRKPRINFSYTEDELLELAKVQDSVLYFSENLAKVKTDDGIKHIKLRPYQTRIIQQLQYYRHNVILASRQIGKSKGWGSVINGQHGNFKISDLFPQTFINRLRSKLYTMIYG</sequence>
<reference evidence="1" key="1">
    <citation type="journal article" date="2021" name="Proc. Natl. Acad. Sci. U.S.A.">
        <title>A Catalog of Tens of Thousands of Viruses from Human Metagenomes Reveals Hidden Associations with Chronic Diseases.</title>
        <authorList>
            <person name="Tisza M.J."/>
            <person name="Buck C.B."/>
        </authorList>
    </citation>
    <scope>NUCLEOTIDE SEQUENCE</scope>
    <source>
        <strain evidence="1">CtASH1</strain>
    </source>
</reference>